<dbReference type="Gene3D" id="3.40.800.20">
    <property type="entry name" value="Histone deacetylase domain"/>
    <property type="match status" value="1"/>
</dbReference>
<dbReference type="InterPro" id="IPR037138">
    <property type="entry name" value="His_deacetylse_dom_sf"/>
</dbReference>
<sequence length="311" mass="34229">MKKTGYIYHPLFLEHETGSHPENPGRLRAITQKLEESGLASRLPTLEPRPATAEEIALNHPEKYMDSVARACESGMSRLDMDTAISTKSYDSALLAAGAGLTAVDAVVDGACDNVFCAVRPPGHHAEETRSMGFCLFNNVAVAARYALAKKDLNRVFIFDWDVHHGNGTQHSFYADPNIYYSSTHQFPFYPGTGDKDETGTGDGLGTTLNFPMRAFSNDADYISVVKDKLVPEMFRFKPDLIIISSGFDAHEDDPLANVSLTTECFGEMTRLIRGAADEICRGRLISMLEGGYNYEALADSVYIHLENLLS</sequence>
<feature type="domain" description="Histone deacetylase" evidence="2">
    <location>
        <begin position="20"/>
        <end position="308"/>
    </location>
</feature>
<comment type="similarity">
    <text evidence="1">Belongs to the histone deacetylase family.</text>
</comment>
<evidence type="ECO:0000313" key="4">
    <source>
        <dbReference type="Proteomes" id="UP000011704"/>
    </source>
</evidence>
<organism evidence="3 4">
    <name type="scientific">Nitrospina gracilis (strain 3/211)</name>
    <dbReference type="NCBI Taxonomy" id="1266370"/>
    <lineage>
        <taxon>Bacteria</taxon>
        <taxon>Pseudomonadati</taxon>
        <taxon>Nitrospinota/Tectimicrobiota group</taxon>
        <taxon>Nitrospinota</taxon>
        <taxon>Nitrospinia</taxon>
        <taxon>Nitrospinales</taxon>
        <taxon>Nitrospinaceae</taxon>
        <taxon>Nitrospina</taxon>
    </lineage>
</organism>
<gene>
    <name evidence="3" type="ORF">NITGR_280067</name>
</gene>
<keyword evidence="4" id="KW-1185">Reference proteome</keyword>
<dbReference type="EMBL" id="CAQJ01000031">
    <property type="protein sequence ID" value="CCQ90351.1"/>
    <property type="molecule type" value="Genomic_DNA"/>
</dbReference>
<dbReference type="Proteomes" id="UP000011704">
    <property type="component" value="Unassembled WGS sequence"/>
</dbReference>
<dbReference type="RefSeq" id="WP_005007730.1">
    <property type="nucleotide sequence ID" value="NZ_HG422173.1"/>
</dbReference>
<protein>
    <submittedName>
        <fullName evidence="3">Putative Deacetylase, histone deacetylase family</fullName>
    </submittedName>
</protein>
<dbReference type="Pfam" id="PF00850">
    <property type="entry name" value="Hist_deacetyl"/>
    <property type="match status" value="1"/>
</dbReference>
<dbReference type="InterPro" id="IPR023801">
    <property type="entry name" value="His_deacetylse_dom"/>
</dbReference>
<dbReference type="InterPro" id="IPR023696">
    <property type="entry name" value="Ureohydrolase_dom_sf"/>
</dbReference>
<dbReference type="InParanoid" id="M1YYL6"/>
<proteinExistence type="inferred from homology"/>
<name>M1YYL6_NITG3</name>
<dbReference type="InterPro" id="IPR000286">
    <property type="entry name" value="HDACs"/>
</dbReference>
<dbReference type="AlphaFoldDB" id="M1YYL6"/>
<dbReference type="PANTHER" id="PTHR10625:SF10">
    <property type="entry name" value="HISTONE DEACETYLASE HDAC1"/>
    <property type="match status" value="1"/>
</dbReference>
<dbReference type="PANTHER" id="PTHR10625">
    <property type="entry name" value="HISTONE DEACETYLASE HDAC1-RELATED"/>
    <property type="match status" value="1"/>
</dbReference>
<dbReference type="GO" id="GO:0040029">
    <property type="term" value="P:epigenetic regulation of gene expression"/>
    <property type="evidence" value="ECO:0007669"/>
    <property type="project" value="TreeGrafter"/>
</dbReference>
<dbReference type="SUPFAM" id="SSF52768">
    <property type="entry name" value="Arginase/deacetylase"/>
    <property type="match status" value="1"/>
</dbReference>
<dbReference type="STRING" id="1266370.NITGR_280067"/>
<evidence type="ECO:0000256" key="1">
    <source>
        <dbReference type="ARBA" id="ARBA00005947"/>
    </source>
</evidence>
<reference evidence="3 4" key="1">
    <citation type="journal article" date="2013" name="Front. Microbiol.">
        <title>The genome of Nitrospina gracilis illuminates the metabolism and evolution of the major marine nitrite oxidizer.</title>
        <authorList>
            <person name="Luecker S."/>
            <person name="Nowka B."/>
            <person name="Rattei T."/>
            <person name="Spieck E."/>
            <person name="and Daims H."/>
        </authorList>
    </citation>
    <scope>NUCLEOTIDE SEQUENCE [LARGE SCALE GENOMIC DNA]</scope>
    <source>
        <strain evidence="3 4">3/211</strain>
    </source>
</reference>
<accession>M1YYL6</accession>
<evidence type="ECO:0000259" key="2">
    <source>
        <dbReference type="Pfam" id="PF00850"/>
    </source>
</evidence>
<dbReference type="CDD" id="cd09992">
    <property type="entry name" value="HDAC_classII"/>
    <property type="match status" value="1"/>
</dbReference>
<evidence type="ECO:0000313" key="3">
    <source>
        <dbReference type="EMBL" id="CCQ90351.1"/>
    </source>
</evidence>
<dbReference type="OrthoDB" id="9808367at2"/>
<dbReference type="HOGENOM" id="CLU_007727_8_2_0"/>
<dbReference type="GO" id="GO:0004407">
    <property type="term" value="F:histone deacetylase activity"/>
    <property type="evidence" value="ECO:0007669"/>
    <property type="project" value="TreeGrafter"/>
</dbReference>
<comment type="caution">
    <text evidence="3">The sequence shown here is derived from an EMBL/GenBank/DDBJ whole genome shotgun (WGS) entry which is preliminary data.</text>
</comment>
<dbReference type="PRINTS" id="PR01270">
    <property type="entry name" value="HDASUPER"/>
</dbReference>